<evidence type="ECO:0000313" key="14">
    <source>
        <dbReference type="Proteomes" id="UP000694569"/>
    </source>
</evidence>
<dbReference type="Proteomes" id="UP000694569">
    <property type="component" value="Unplaced"/>
</dbReference>
<dbReference type="FunFam" id="1.20.1070.10:FF:000142">
    <property type="entry name" value="G protein-coupled receptor 55"/>
    <property type="match status" value="1"/>
</dbReference>
<protein>
    <submittedName>
        <fullName evidence="13">G protein-coupled receptor 55</fullName>
    </submittedName>
</protein>
<evidence type="ECO:0000256" key="10">
    <source>
        <dbReference type="RuleBase" id="RU000688"/>
    </source>
</evidence>
<dbReference type="PANTHER" id="PTHR24232:SF56">
    <property type="entry name" value="G-PROTEIN COUPLED RECEPTOR 55"/>
    <property type="match status" value="1"/>
</dbReference>
<organism evidence="13 14">
    <name type="scientific">Leptobrachium leishanense</name>
    <name type="common">Leishan spiny toad</name>
    <dbReference type="NCBI Taxonomy" id="445787"/>
    <lineage>
        <taxon>Eukaryota</taxon>
        <taxon>Metazoa</taxon>
        <taxon>Chordata</taxon>
        <taxon>Craniata</taxon>
        <taxon>Vertebrata</taxon>
        <taxon>Euteleostomi</taxon>
        <taxon>Amphibia</taxon>
        <taxon>Batrachia</taxon>
        <taxon>Anura</taxon>
        <taxon>Pelobatoidea</taxon>
        <taxon>Megophryidae</taxon>
        <taxon>Leptobrachium</taxon>
    </lineage>
</organism>
<evidence type="ECO:0000256" key="4">
    <source>
        <dbReference type="ARBA" id="ARBA00022989"/>
    </source>
</evidence>
<accession>A0A8C5MT54</accession>
<dbReference type="AlphaFoldDB" id="A0A8C5MT54"/>
<dbReference type="PRINTS" id="PR01157">
    <property type="entry name" value="P2YPURNOCPTR"/>
</dbReference>
<evidence type="ECO:0000256" key="11">
    <source>
        <dbReference type="SAM" id="Phobius"/>
    </source>
</evidence>
<name>A0A8C5MT54_9ANUR</name>
<feature type="transmembrane region" description="Helical" evidence="11">
    <location>
        <begin position="26"/>
        <end position="48"/>
    </location>
</feature>
<dbReference type="GO" id="GO:0035025">
    <property type="term" value="P:positive regulation of Rho protein signal transduction"/>
    <property type="evidence" value="ECO:0007669"/>
    <property type="project" value="TreeGrafter"/>
</dbReference>
<dbReference type="GO" id="GO:0007200">
    <property type="term" value="P:phospholipase C-activating G protein-coupled receptor signaling pathway"/>
    <property type="evidence" value="ECO:0007669"/>
    <property type="project" value="TreeGrafter"/>
</dbReference>
<comment type="subcellular location">
    <subcellularLocation>
        <location evidence="1">Cell membrane</location>
        <topology evidence="1">Multi-pass membrane protein</topology>
    </subcellularLocation>
</comment>
<evidence type="ECO:0000256" key="3">
    <source>
        <dbReference type="ARBA" id="ARBA00022692"/>
    </source>
</evidence>
<dbReference type="PROSITE" id="PS00237">
    <property type="entry name" value="G_PROTEIN_RECEP_F1_1"/>
    <property type="match status" value="1"/>
</dbReference>
<dbReference type="GO" id="GO:0004949">
    <property type="term" value="F:cannabinoid receptor activity"/>
    <property type="evidence" value="ECO:0007669"/>
    <property type="project" value="TreeGrafter"/>
</dbReference>
<evidence type="ECO:0000256" key="6">
    <source>
        <dbReference type="ARBA" id="ARBA00023136"/>
    </source>
</evidence>
<reference evidence="13" key="2">
    <citation type="submission" date="2025-09" db="UniProtKB">
        <authorList>
            <consortium name="Ensembl"/>
        </authorList>
    </citation>
    <scope>IDENTIFICATION</scope>
</reference>
<evidence type="ECO:0000313" key="13">
    <source>
        <dbReference type="Ensembl" id="ENSLLEP00000019319.1"/>
    </source>
</evidence>
<feature type="domain" description="G-protein coupled receptors family 1 profile" evidence="12">
    <location>
        <begin position="39"/>
        <end position="289"/>
    </location>
</feature>
<keyword evidence="4 11" id="KW-1133">Transmembrane helix</keyword>
<feature type="transmembrane region" description="Helical" evidence="11">
    <location>
        <begin position="223"/>
        <end position="249"/>
    </location>
</feature>
<comment type="similarity">
    <text evidence="10">Belongs to the G-protein coupled receptor 1 family.</text>
</comment>
<dbReference type="GO" id="GO:0005886">
    <property type="term" value="C:plasma membrane"/>
    <property type="evidence" value="ECO:0007669"/>
    <property type="project" value="UniProtKB-SubCell"/>
</dbReference>
<keyword evidence="8" id="KW-0325">Glycoprotein</keyword>
<dbReference type="GeneTree" id="ENSGT01040000240444"/>
<dbReference type="PANTHER" id="PTHR24232">
    <property type="entry name" value="G-PROTEIN COUPLED RECEPTOR"/>
    <property type="match status" value="1"/>
</dbReference>
<dbReference type="SUPFAM" id="SSF81321">
    <property type="entry name" value="Family A G protein-coupled receptor-like"/>
    <property type="match status" value="1"/>
</dbReference>
<dbReference type="PRINTS" id="PR00237">
    <property type="entry name" value="GPCRRHODOPSN"/>
</dbReference>
<sequence length="339" mass="38649">NSQPKMCERNNCSCSDINAYVNKLQFAVYIPVLIIGTILNAFAMKAFFFSMKKYTEVSIYLINLSILDILLLVSLPIKVYFSQPHVPGGNPYLCKSVELLYFINMYGSIYTIVFISLDRYVAIKHPFLARHLRSPKKTAIICVSIWIFVCTISASAFGSPSNHSNVRCFHNMSEDIWTSPKIISLEVFGFLIPTVVILYCSIQIIRALLIHRPSSTQVEGCKVVIIRIVVSNLVVFMLSFVPSHLGIFLQSLVRQRVISDCNSRRNISFFVQVALCMANINCCLDSVCYYFGFMELRNKSLTYSLLKQQKVGYRGIYCHRFLKKCVPLQRMNVLQLSSD</sequence>
<keyword evidence="5 10" id="KW-0297">G-protein coupled receptor</keyword>
<proteinExistence type="inferred from homology"/>
<keyword evidence="6 11" id="KW-0472">Membrane</keyword>
<evidence type="ECO:0000256" key="9">
    <source>
        <dbReference type="ARBA" id="ARBA00023224"/>
    </source>
</evidence>
<dbReference type="InterPro" id="IPR000276">
    <property type="entry name" value="GPCR_Rhodpsn"/>
</dbReference>
<keyword evidence="3 10" id="KW-0812">Transmembrane</keyword>
<evidence type="ECO:0000259" key="12">
    <source>
        <dbReference type="PROSITE" id="PS50262"/>
    </source>
</evidence>
<reference evidence="13" key="1">
    <citation type="submission" date="2025-08" db="UniProtKB">
        <authorList>
            <consortium name="Ensembl"/>
        </authorList>
    </citation>
    <scope>IDENTIFICATION</scope>
</reference>
<dbReference type="Gene3D" id="1.20.1070.10">
    <property type="entry name" value="Rhodopsin 7-helix transmembrane proteins"/>
    <property type="match status" value="1"/>
</dbReference>
<keyword evidence="14" id="KW-1185">Reference proteome</keyword>
<dbReference type="Ensembl" id="ENSLLET00000020081.1">
    <property type="protein sequence ID" value="ENSLLEP00000019319.1"/>
    <property type="gene ID" value="ENSLLEG00000012234.1"/>
</dbReference>
<evidence type="ECO:0000256" key="8">
    <source>
        <dbReference type="ARBA" id="ARBA00023180"/>
    </source>
</evidence>
<evidence type="ECO:0000256" key="5">
    <source>
        <dbReference type="ARBA" id="ARBA00023040"/>
    </source>
</evidence>
<evidence type="ECO:0000256" key="1">
    <source>
        <dbReference type="ARBA" id="ARBA00004651"/>
    </source>
</evidence>
<feature type="transmembrane region" description="Helical" evidence="11">
    <location>
        <begin position="138"/>
        <end position="157"/>
    </location>
</feature>
<dbReference type="Pfam" id="PF00001">
    <property type="entry name" value="7tm_1"/>
    <property type="match status" value="1"/>
</dbReference>
<gene>
    <name evidence="13" type="primary">GPR55</name>
</gene>
<evidence type="ECO:0000256" key="2">
    <source>
        <dbReference type="ARBA" id="ARBA00022475"/>
    </source>
</evidence>
<dbReference type="InterPro" id="IPR017452">
    <property type="entry name" value="GPCR_Rhodpsn_7TM"/>
</dbReference>
<feature type="transmembrane region" description="Helical" evidence="11">
    <location>
        <begin position="182"/>
        <end position="202"/>
    </location>
</feature>
<feature type="transmembrane region" description="Helical" evidence="11">
    <location>
        <begin position="99"/>
        <end position="117"/>
    </location>
</feature>
<dbReference type="PROSITE" id="PS50262">
    <property type="entry name" value="G_PROTEIN_RECEP_F1_2"/>
    <property type="match status" value="1"/>
</dbReference>
<keyword evidence="7 10" id="KW-0675">Receptor</keyword>
<keyword evidence="9 10" id="KW-0807">Transducer</keyword>
<evidence type="ECO:0000256" key="7">
    <source>
        <dbReference type="ARBA" id="ARBA00023170"/>
    </source>
</evidence>
<feature type="transmembrane region" description="Helical" evidence="11">
    <location>
        <begin position="269"/>
        <end position="291"/>
    </location>
</feature>
<keyword evidence="2" id="KW-1003">Cell membrane</keyword>
<feature type="transmembrane region" description="Helical" evidence="11">
    <location>
        <begin position="60"/>
        <end position="79"/>
    </location>
</feature>
<dbReference type="OrthoDB" id="9447539at2759"/>